<reference evidence="2" key="1">
    <citation type="submission" date="2021-01" db="EMBL/GenBank/DDBJ databases">
        <authorList>
            <person name="Eckstrom K.M.E."/>
        </authorList>
    </citation>
    <scope>NUCLEOTIDE SEQUENCE</scope>
    <source>
        <strain evidence="2">UVCC 0001</strain>
    </source>
</reference>
<dbReference type="AlphaFoldDB" id="A0AAD9IG29"/>
<dbReference type="EMBL" id="JASFZW010000008">
    <property type="protein sequence ID" value="KAK2076946.1"/>
    <property type="molecule type" value="Genomic_DNA"/>
</dbReference>
<name>A0AAD9IG29_PROWI</name>
<feature type="region of interest" description="Disordered" evidence="1">
    <location>
        <begin position="280"/>
        <end position="309"/>
    </location>
</feature>
<evidence type="ECO:0000313" key="3">
    <source>
        <dbReference type="Proteomes" id="UP001255856"/>
    </source>
</evidence>
<keyword evidence="3" id="KW-1185">Reference proteome</keyword>
<dbReference type="Proteomes" id="UP001255856">
    <property type="component" value="Unassembled WGS sequence"/>
</dbReference>
<dbReference type="GO" id="GO:0000127">
    <property type="term" value="C:transcription factor TFIIIC complex"/>
    <property type="evidence" value="ECO:0007669"/>
    <property type="project" value="InterPro"/>
</dbReference>
<accession>A0AAD9IG29</accession>
<sequence>MSRTSLAGARNLLAAPEYGDSLAWSDDNVLACGLGSSVYLLNPGDLEGAAATISLSSTNDAFHDYTVRAPAGVLAQDLWAVRRHAYHSSWPGLARAPGARSMAWSPRGLAPNGAGCLLGLVTSDHQARGQQSKRSRKAPRPARASVAEEPAERGALPPPVTQSGTNIGPRANEFLEQGIVEAERALEAGEKLALLALGQAVSLAFIAERAAWDDSARPRYPSSSSHLKGPDLELLKALLEATLARLPPALAFTSAELNGEARRQLRVNWDRVGDCPHPAAQPLLAGPLGSPAPRSPPTDPRPSVSRDLDKTAYAPPRGFSWRALPLVDLRGQQAARRSLALAGARRFLRLRDEIPGPAREVYERRSSHLRGADLLLIDRVNAEFRVAFGRLFEQLGYATGPAFTQLWTSRLRLGWDRARDEVVDPEIALCEAAVPGGALGDGGDDPEGGPVLGETRSTPATPQRSAGSSKAPSRGSPMLSSSSSSTASERTPDAAATVQPPPEHLEPVSQFRRTTRASAAAWKNWETNASAAAWQAERELAGALCIAFSPRSKRGLGLVAVGTRAGAVWLFRVVSGTNGRVVCLESPRLVSCADDCGGGYCDRTWVTNETCQQPKSPSFFPVTGLAWSCDLAACAGLAASSRLLHASTLEGGLQTWEVDASAGITVRAREGEPQGVQLQNHQKIAQASLELSSFQSSDDCIVGALDRALRHVVDDGATEPLQRDTPRQLWDVLRFLRPLNPDVEAGAVERLRRATTSVWRPVLENALCGGVAPREARGLASVLHALISRAEAEGDESSAVRLSEDLQRVELGLLLAHAGEVLAQQRGSVIAARFARWVLASEHAGLLGDDQLLQQARVELEASGEGAADQGDRVQSPGAGVPGALTATQILEDGTQIAWARCPASLEPLVHSAERPLYQCCCCKRQYARCDPDAGCLLCAGSLGPSPGSLCFSAPCFTL</sequence>
<dbReference type="PANTHER" id="PTHR15496">
    <property type="entry name" value="GENERAL TRANSCRIPTION FACTOR 3C POLYPEPTIDE 4 FAMILY"/>
    <property type="match status" value="1"/>
</dbReference>
<feature type="compositionally biased region" description="Low complexity" evidence="1">
    <location>
        <begin position="280"/>
        <end position="292"/>
    </location>
</feature>
<feature type="compositionally biased region" description="Polar residues" evidence="1">
    <location>
        <begin position="455"/>
        <end position="471"/>
    </location>
</feature>
<feature type="compositionally biased region" description="Basic residues" evidence="1">
    <location>
        <begin position="131"/>
        <end position="140"/>
    </location>
</feature>
<dbReference type="GO" id="GO:0006384">
    <property type="term" value="P:transcription initiation at RNA polymerase III promoter"/>
    <property type="evidence" value="ECO:0007669"/>
    <property type="project" value="InterPro"/>
</dbReference>
<evidence type="ECO:0000256" key="1">
    <source>
        <dbReference type="SAM" id="MobiDB-lite"/>
    </source>
</evidence>
<feature type="region of interest" description="Disordered" evidence="1">
    <location>
        <begin position="434"/>
        <end position="512"/>
    </location>
</feature>
<evidence type="ECO:0000313" key="2">
    <source>
        <dbReference type="EMBL" id="KAK2076946.1"/>
    </source>
</evidence>
<dbReference type="InterPro" id="IPR044230">
    <property type="entry name" value="GTF3C4"/>
</dbReference>
<feature type="compositionally biased region" description="Low complexity" evidence="1">
    <location>
        <begin position="473"/>
        <end position="488"/>
    </location>
</feature>
<dbReference type="GO" id="GO:0004402">
    <property type="term" value="F:histone acetyltransferase activity"/>
    <property type="evidence" value="ECO:0007669"/>
    <property type="project" value="InterPro"/>
</dbReference>
<organism evidence="2 3">
    <name type="scientific">Prototheca wickerhamii</name>
    <dbReference type="NCBI Taxonomy" id="3111"/>
    <lineage>
        <taxon>Eukaryota</taxon>
        <taxon>Viridiplantae</taxon>
        <taxon>Chlorophyta</taxon>
        <taxon>core chlorophytes</taxon>
        <taxon>Trebouxiophyceae</taxon>
        <taxon>Chlorellales</taxon>
        <taxon>Chlorellaceae</taxon>
        <taxon>Prototheca</taxon>
    </lineage>
</organism>
<dbReference type="PANTHER" id="PTHR15496:SF2">
    <property type="entry name" value="GENERAL TRANSCRIPTION FACTOR 3C POLYPEPTIDE 4"/>
    <property type="match status" value="1"/>
</dbReference>
<proteinExistence type="predicted"/>
<feature type="region of interest" description="Disordered" evidence="1">
    <location>
        <begin position="126"/>
        <end position="169"/>
    </location>
</feature>
<evidence type="ECO:0008006" key="4">
    <source>
        <dbReference type="Google" id="ProtNLM"/>
    </source>
</evidence>
<comment type="caution">
    <text evidence="2">The sequence shown here is derived from an EMBL/GenBank/DDBJ whole genome shotgun (WGS) entry which is preliminary data.</text>
</comment>
<gene>
    <name evidence="2" type="ORF">QBZ16_005174</name>
</gene>
<protein>
    <recommendedName>
        <fullName evidence="4">Transcription factor IIIC 90kDa subunit N-terminal domain-containing protein</fullName>
    </recommendedName>
</protein>